<keyword evidence="1" id="KW-1133">Transmembrane helix</keyword>
<accession>A0A921ZDD8</accession>
<proteinExistence type="predicted"/>
<dbReference type="AlphaFoldDB" id="A0A921ZDD8"/>
<dbReference type="EMBL" id="JH668501">
    <property type="protein sequence ID" value="KAG6455923.1"/>
    <property type="molecule type" value="Genomic_DNA"/>
</dbReference>
<reference evidence="2" key="1">
    <citation type="journal article" date="2016" name="Insect Biochem. Mol. Biol.">
        <title>Multifaceted biological insights from a draft genome sequence of the tobacco hornworm moth, Manduca sexta.</title>
        <authorList>
            <person name="Kanost M.R."/>
            <person name="Arrese E.L."/>
            <person name="Cao X."/>
            <person name="Chen Y.R."/>
            <person name="Chellapilla S."/>
            <person name="Goldsmith M.R."/>
            <person name="Grosse-Wilde E."/>
            <person name="Heckel D.G."/>
            <person name="Herndon N."/>
            <person name="Jiang H."/>
            <person name="Papanicolaou A."/>
            <person name="Qu J."/>
            <person name="Soulages J.L."/>
            <person name="Vogel H."/>
            <person name="Walters J."/>
            <person name="Waterhouse R.M."/>
            <person name="Ahn S.J."/>
            <person name="Almeida F.C."/>
            <person name="An C."/>
            <person name="Aqrawi P."/>
            <person name="Bretschneider A."/>
            <person name="Bryant W.B."/>
            <person name="Bucks S."/>
            <person name="Chao H."/>
            <person name="Chevignon G."/>
            <person name="Christen J.M."/>
            <person name="Clarke D.F."/>
            <person name="Dittmer N.T."/>
            <person name="Ferguson L.C.F."/>
            <person name="Garavelou S."/>
            <person name="Gordon K.H.J."/>
            <person name="Gunaratna R.T."/>
            <person name="Han Y."/>
            <person name="Hauser F."/>
            <person name="He Y."/>
            <person name="Heidel-Fischer H."/>
            <person name="Hirsh A."/>
            <person name="Hu Y."/>
            <person name="Jiang H."/>
            <person name="Kalra D."/>
            <person name="Klinner C."/>
            <person name="Konig C."/>
            <person name="Kovar C."/>
            <person name="Kroll A.R."/>
            <person name="Kuwar S.S."/>
            <person name="Lee S.L."/>
            <person name="Lehman R."/>
            <person name="Li K."/>
            <person name="Li Z."/>
            <person name="Liang H."/>
            <person name="Lovelace S."/>
            <person name="Lu Z."/>
            <person name="Mansfield J.H."/>
            <person name="McCulloch K.J."/>
            <person name="Mathew T."/>
            <person name="Morton B."/>
            <person name="Muzny D.M."/>
            <person name="Neunemann D."/>
            <person name="Ongeri F."/>
            <person name="Pauchet Y."/>
            <person name="Pu L.L."/>
            <person name="Pyrousis I."/>
            <person name="Rao X.J."/>
            <person name="Redding A."/>
            <person name="Roesel C."/>
            <person name="Sanchez-Gracia A."/>
            <person name="Schaack S."/>
            <person name="Shukla A."/>
            <person name="Tetreau G."/>
            <person name="Wang Y."/>
            <person name="Xiong G.H."/>
            <person name="Traut W."/>
            <person name="Walsh T.K."/>
            <person name="Worley K.C."/>
            <person name="Wu D."/>
            <person name="Wu W."/>
            <person name="Wu Y.Q."/>
            <person name="Zhang X."/>
            <person name="Zou Z."/>
            <person name="Zucker H."/>
            <person name="Briscoe A.D."/>
            <person name="Burmester T."/>
            <person name="Clem R.J."/>
            <person name="Feyereisen R."/>
            <person name="Grimmelikhuijzen C.J.P."/>
            <person name="Hamodrakas S.J."/>
            <person name="Hansson B.S."/>
            <person name="Huguet E."/>
            <person name="Jermiin L.S."/>
            <person name="Lan Q."/>
            <person name="Lehman H.K."/>
            <person name="Lorenzen M."/>
            <person name="Merzendorfer H."/>
            <person name="Michalopoulos I."/>
            <person name="Morton D.B."/>
            <person name="Muthukrishnan S."/>
            <person name="Oakeshott J.G."/>
            <person name="Palmer W."/>
            <person name="Park Y."/>
            <person name="Passarelli A.L."/>
            <person name="Rozas J."/>
            <person name="Schwartz L.M."/>
            <person name="Smith W."/>
            <person name="Southgate A."/>
            <person name="Vilcinskas A."/>
            <person name="Vogt R."/>
            <person name="Wang P."/>
            <person name="Werren J."/>
            <person name="Yu X.Q."/>
            <person name="Zhou J.J."/>
            <person name="Brown S.J."/>
            <person name="Scherer S.E."/>
            <person name="Richards S."/>
            <person name="Blissard G.W."/>
        </authorList>
    </citation>
    <scope>NUCLEOTIDE SEQUENCE</scope>
</reference>
<feature type="transmembrane region" description="Helical" evidence="1">
    <location>
        <begin position="112"/>
        <end position="134"/>
    </location>
</feature>
<reference evidence="2" key="2">
    <citation type="submission" date="2020-12" db="EMBL/GenBank/DDBJ databases">
        <authorList>
            <person name="Kanost M."/>
        </authorList>
    </citation>
    <scope>NUCLEOTIDE SEQUENCE</scope>
</reference>
<feature type="transmembrane region" description="Helical" evidence="1">
    <location>
        <begin position="85"/>
        <end position="106"/>
    </location>
</feature>
<evidence type="ECO:0000313" key="3">
    <source>
        <dbReference type="Proteomes" id="UP000791440"/>
    </source>
</evidence>
<sequence length="143" mass="15826">MACASLDPRSGSSCGQCLGSKVTNYVLGYLQTVLWFLCFIGFVSQTETTQSKEFVMGVIAGLLMITFAIIFVVGLHKDRRSYIKAYLIFCAVMTIFLILGFFVNLFTQPARIGLRGFIGNLVMITLNIITFIAVRAFSLTDHS</sequence>
<organism evidence="2 3">
    <name type="scientific">Manduca sexta</name>
    <name type="common">Tobacco hawkmoth</name>
    <name type="synonym">Tobacco hornworm</name>
    <dbReference type="NCBI Taxonomy" id="7130"/>
    <lineage>
        <taxon>Eukaryota</taxon>
        <taxon>Metazoa</taxon>
        <taxon>Ecdysozoa</taxon>
        <taxon>Arthropoda</taxon>
        <taxon>Hexapoda</taxon>
        <taxon>Insecta</taxon>
        <taxon>Pterygota</taxon>
        <taxon>Neoptera</taxon>
        <taxon>Endopterygota</taxon>
        <taxon>Lepidoptera</taxon>
        <taxon>Glossata</taxon>
        <taxon>Ditrysia</taxon>
        <taxon>Bombycoidea</taxon>
        <taxon>Sphingidae</taxon>
        <taxon>Sphinginae</taxon>
        <taxon>Sphingini</taxon>
        <taxon>Manduca</taxon>
    </lineage>
</organism>
<name>A0A921ZDD8_MANSE</name>
<keyword evidence="1" id="KW-0472">Membrane</keyword>
<evidence type="ECO:0000256" key="1">
    <source>
        <dbReference type="SAM" id="Phobius"/>
    </source>
</evidence>
<evidence type="ECO:0000313" key="2">
    <source>
        <dbReference type="EMBL" id="KAG6455923.1"/>
    </source>
</evidence>
<comment type="caution">
    <text evidence="2">The sequence shown here is derived from an EMBL/GenBank/DDBJ whole genome shotgun (WGS) entry which is preliminary data.</text>
</comment>
<dbReference type="Proteomes" id="UP000791440">
    <property type="component" value="Unassembled WGS sequence"/>
</dbReference>
<protein>
    <submittedName>
        <fullName evidence="2">Uncharacterized protein</fullName>
    </submittedName>
</protein>
<keyword evidence="1" id="KW-0812">Transmembrane</keyword>
<feature type="transmembrane region" description="Helical" evidence="1">
    <location>
        <begin position="22"/>
        <end position="42"/>
    </location>
</feature>
<gene>
    <name evidence="2" type="ORF">O3G_MSEX009465</name>
</gene>
<keyword evidence="3" id="KW-1185">Reference proteome</keyword>
<dbReference type="OrthoDB" id="2354286at2759"/>
<feature type="transmembrane region" description="Helical" evidence="1">
    <location>
        <begin position="54"/>
        <end position="73"/>
    </location>
</feature>